<keyword evidence="3" id="KW-1185">Reference proteome</keyword>
<comment type="caution">
    <text evidence="2">The sequence shown here is derived from an EMBL/GenBank/DDBJ whole genome shotgun (WGS) entry which is preliminary data.</text>
</comment>
<reference evidence="2 3" key="1">
    <citation type="submission" date="2019-07" db="EMBL/GenBank/DDBJ databases">
        <title>Whole genome shotgun sequence of Cerasibacillus quisquiliarum NBRC 102429.</title>
        <authorList>
            <person name="Hosoyama A."/>
            <person name="Uohara A."/>
            <person name="Ohji S."/>
            <person name="Ichikawa N."/>
        </authorList>
    </citation>
    <scope>NUCLEOTIDE SEQUENCE [LARGE SCALE GENOMIC DNA]</scope>
    <source>
        <strain evidence="2 3">NBRC 102429</strain>
    </source>
</reference>
<dbReference type="RefSeq" id="WP_146934121.1">
    <property type="nucleotide sequence ID" value="NZ_BJXW01000001.1"/>
</dbReference>
<proteinExistence type="predicted"/>
<protein>
    <submittedName>
        <fullName evidence="2">Uncharacterized protein</fullName>
    </submittedName>
</protein>
<gene>
    <name evidence="2" type="ORF">CQU01_00350</name>
</gene>
<feature type="region of interest" description="Disordered" evidence="1">
    <location>
        <begin position="144"/>
        <end position="165"/>
    </location>
</feature>
<name>A0A511UT70_9BACI</name>
<dbReference type="Proteomes" id="UP000321491">
    <property type="component" value="Unassembled WGS sequence"/>
</dbReference>
<evidence type="ECO:0000313" key="3">
    <source>
        <dbReference type="Proteomes" id="UP000321491"/>
    </source>
</evidence>
<dbReference type="AlphaFoldDB" id="A0A511UT70"/>
<sequence>MKLINVRKGQFVYYQNKLHKVYSVKPFYRQSVHLIRLEDLEQQLATAKEIDLYKPKHLDSFVCNHTRYTLNKDVRAKVGDYILVIKPRPDSLDRHYLHAIEMVSIIEEEGIISHKSNGIKHHEYWVMEPGLAENATIIDKQVPDSDDAHQERTKDTFMPESRTPKIGDIYQKNDSDPVIEAMVIAMEGNTVYLGGDLEVTIDELIDSNNWTYMHQAHH</sequence>
<accession>A0A511UT70</accession>
<evidence type="ECO:0000256" key="1">
    <source>
        <dbReference type="SAM" id="MobiDB-lite"/>
    </source>
</evidence>
<dbReference type="OrthoDB" id="2835997at2"/>
<organism evidence="2 3">
    <name type="scientific">Cerasibacillus quisquiliarum</name>
    <dbReference type="NCBI Taxonomy" id="227865"/>
    <lineage>
        <taxon>Bacteria</taxon>
        <taxon>Bacillati</taxon>
        <taxon>Bacillota</taxon>
        <taxon>Bacilli</taxon>
        <taxon>Bacillales</taxon>
        <taxon>Bacillaceae</taxon>
        <taxon>Cerasibacillus</taxon>
    </lineage>
</organism>
<dbReference type="EMBL" id="BJXW01000001">
    <property type="protein sequence ID" value="GEN29797.1"/>
    <property type="molecule type" value="Genomic_DNA"/>
</dbReference>
<evidence type="ECO:0000313" key="2">
    <source>
        <dbReference type="EMBL" id="GEN29797.1"/>
    </source>
</evidence>